<dbReference type="RefSeq" id="WP_036584519.1">
    <property type="nucleotide sequence ID" value="NZ_KK082275.1"/>
</dbReference>
<keyword evidence="2" id="KW-1185">Reference proteome</keyword>
<accession>A0A9W5RZW5</accession>
<evidence type="ECO:0000313" key="2">
    <source>
        <dbReference type="Proteomes" id="UP000053750"/>
    </source>
</evidence>
<dbReference type="Gene3D" id="3.20.20.80">
    <property type="entry name" value="Glycosidases"/>
    <property type="match status" value="1"/>
</dbReference>
<gene>
    <name evidence="1" type="ORF">BG53_06205</name>
</gene>
<name>A0A9W5RZW5_9BACL</name>
<proteinExistence type="predicted"/>
<dbReference type="SUPFAM" id="SSF51445">
    <property type="entry name" value="(Trans)glycosidases"/>
    <property type="match status" value="1"/>
</dbReference>
<protein>
    <submittedName>
        <fullName evidence="1">1,4-beta-xylanase</fullName>
    </submittedName>
</protein>
<dbReference type="Proteomes" id="UP000053750">
    <property type="component" value="Unassembled WGS sequence"/>
</dbReference>
<evidence type="ECO:0000313" key="1">
    <source>
        <dbReference type="EMBL" id="EXX86457.1"/>
    </source>
</evidence>
<dbReference type="InterPro" id="IPR017853">
    <property type="entry name" value="GH"/>
</dbReference>
<comment type="caution">
    <text evidence="1">The sequence shown here is derived from an EMBL/GenBank/DDBJ whole genome shotgun (WGS) entry which is preliminary data.</text>
</comment>
<reference evidence="1 2" key="1">
    <citation type="submission" date="2014-02" db="EMBL/GenBank/DDBJ databases">
        <title>Genome sequence of Paenibacillus darwinianus reveals adaptive mechanisms for survival in Antarctic soils.</title>
        <authorList>
            <person name="Dsouza M."/>
            <person name="Taylor M.W."/>
            <person name="Turner S.J."/>
            <person name="Aislabie J."/>
        </authorList>
    </citation>
    <scope>NUCLEOTIDE SEQUENCE [LARGE SCALE GENOMIC DNA]</scope>
    <source>
        <strain evidence="1 2">CE1</strain>
    </source>
</reference>
<dbReference type="Pfam" id="PF22612">
    <property type="entry name" value="GH113"/>
    <property type="match status" value="1"/>
</dbReference>
<dbReference type="EMBL" id="JFHU01000190">
    <property type="protein sequence ID" value="EXX86457.1"/>
    <property type="molecule type" value="Genomic_DNA"/>
</dbReference>
<dbReference type="AlphaFoldDB" id="A0A9W5RZW5"/>
<dbReference type="InterPro" id="IPR055151">
    <property type="entry name" value="GH113"/>
</dbReference>
<dbReference type="OrthoDB" id="9773531at2"/>
<sequence>MQDMNTWSETVNGMTWGWTGIRGTWQGMDAEHSMSELKAVGVNWIALALAAVQETAQSTTIPFREAPTVTDDEVRWAIRNAKRRGMKVCLKPVVNCANGTWRAHIGFFRQEVPGEPSWADWFKSYAEFILHYAVIAEQEGCEMLCVGCEMVQADSREAEWRSLIAEVRKVYDGLITYNCDKYQEDRVNWWDAVDIISSSGYYPTGQWEIQLDRIENALKRWNKPFLFMETGCPSRTGSSLRPNDWSLEGVPSEEEQAHWYEEMFAACSRRDWMRGYMLWDWPAKLYDSSEASANDDYCIYGKQAMNTVRDFYAERLSKPEEAGEVK</sequence>
<organism evidence="1 2">
    <name type="scientific">Paenibacillus darwinianus</name>
    <dbReference type="NCBI Taxonomy" id="1380763"/>
    <lineage>
        <taxon>Bacteria</taxon>
        <taxon>Bacillati</taxon>
        <taxon>Bacillota</taxon>
        <taxon>Bacilli</taxon>
        <taxon>Bacillales</taxon>
        <taxon>Paenibacillaceae</taxon>
        <taxon>Paenibacillus</taxon>
    </lineage>
</organism>